<dbReference type="Proteomes" id="UP001153069">
    <property type="component" value="Unassembled WGS sequence"/>
</dbReference>
<proteinExistence type="predicted"/>
<gene>
    <name evidence="2" type="ORF">SEMRO_890_G216720.1</name>
</gene>
<name>A0A9N8ECI9_9STRA</name>
<protein>
    <recommendedName>
        <fullName evidence="1">DUF6824 domain-containing protein</fullName>
    </recommendedName>
</protein>
<evidence type="ECO:0000313" key="2">
    <source>
        <dbReference type="EMBL" id="CAB9517905.1"/>
    </source>
</evidence>
<sequence>MADTTDTRQSTSLPLIYSPTQTDILCGKTKQCMLHPGTQRFRLVIESFRDSYAGALTKFDKMCVTKQLVDLLNQASARFLKYNNKEKAWEELSSLQARDKVGHALRFANRITRKAGAGVGDSLPSLASVKQQPAPSCSTSRIALIPAVIPMIKTSTTTSSFSLNQVAHASITKLHSEQVLPTLQLPMTATSLVAASLPLNQPARYVSSSAYSDDARTSSALQGRYEASMETMSSTMRLAGETVALLNTLRSCSSIVPNLPEPAKVPDSQEEAPLEDDFLSFPMLEDDSLGALDGLTEVSPAIFG</sequence>
<keyword evidence="3" id="KW-1185">Reference proteome</keyword>
<organism evidence="2 3">
    <name type="scientific">Seminavis robusta</name>
    <dbReference type="NCBI Taxonomy" id="568900"/>
    <lineage>
        <taxon>Eukaryota</taxon>
        <taxon>Sar</taxon>
        <taxon>Stramenopiles</taxon>
        <taxon>Ochrophyta</taxon>
        <taxon>Bacillariophyta</taxon>
        <taxon>Bacillariophyceae</taxon>
        <taxon>Bacillariophycidae</taxon>
        <taxon>Naviculales</taxon>
        <taxon>Naviculaceae</taxon>
        <taxon>Seminavis</taxon>
    </lineage>
</organism>
<evidence type="ECO:0000313" key="3">
    <source>
        <dbReference type="Proteomes" id="UP001153069"/>
    </source>
</evidence>
<dbReference type="EMBL" id="CAICTM010000888">
    <property type="protein sequence ID" value="CAB9517905.1"/>
    <property type="molecule type" value="Genomic_DNA"/>
</dbReference>
<dbReference type="InterPro" id="IPR049227">
    <property type="entry name" value="DUF6824"/>
</dbReference>
<reference evidence="2" key="1">
    <citation type="submission" date="2020-06" db="EMBL/GenBank/DDBJ databases">
        <authorList>
            <consortium name="Plant Systems Biology data submission"/>
        </authorList>
    </citation>
    <scope>NUCLEOTIDE SEQUENCE</scope>
    <source>
        <strain evidence="2">D6</strain>
    </source>
</reference>
<feature type="domain" description="DUF6824" evidence="1">
    <location>
        <begin position="23"/>
        <end position="106"/>
    </location>
</feature>
<dbReference type="AlphaFoldDB" id="A0A9N8ECI9"/>
<accession>A0A9N8ECI9</accession>
<comment type="caution">
    <text evidence="2">The sequence shown here is derived from an EMBL/GenBank/DDBJ whole genome shotgun (WGS) entry which is preliminary data.</text>
</comment>
<evidence type="ECO:0000259" key="1">
    <source>
        <dbReference type="Pfam" id="PF20710"/>
    </source>
</evidence>
<dbReference type="Pfam" id="PF20710">
    <property type="entry name" value="DUF6824"/>
    <property type="match status" value="1"/>
</dbReference>